<dbReference type="PANTHER" id="PTHR33606">
    <property type="entry name" value="PROTEIN YCII"/>
    <property type="match status" value="1"/>
</dbReference>
<keyword evidence="3" id="KW-1185">Reference proteome</keyword>
<dbReference type="InterPro" id="IPR005545">
    <property type="entry name" value="YCII"/>
</dbReference>
<proteinExistence type="predicted"/>
<accession>A0ABR3WL05</accession>
<dbReference type="InterPro" id="IPR011008">
    <property type="entry name" value="Dimeric_a/b-barrel"/>
</dbReference>
<dbReference type="SUPFAM" id="SSF54909">
    <property type="entry name" value="Dimeric alpha+beta barrel"/>
    <property type="match status" value="1"/>
</dbReference>
<evidence type="ECO:0000313" key="2">
    <source>
        <dbReference type="EMBL" id="KAL1864172.1"/>
    </source>
</evidence>
<protein>
    <recommendedName>
        <fullName evidence="1">YCII-related domain-containing protein</fullName>
    </recommendedName>
</protein>
<dbReference type="Proteomes" id="UP001586593">
    <property type="component" value="Unassembled WGS sequence"/>
</dbReference>
<organism evidence="2 3">
    <name type="scientific">Phialemonium thermophilum</name>
    <dbReference type="NCBI Taxonomy" id="223376"/>
    <lineage>
        <taxon>Eukaryota</taxon>
        <taxon>Fungi</taxon>
        <taxon>Dikarya</taxon>
        <taxon>Ascomycota</taxon>
        <taxon>Pezizomycotina</taxon>
        <taxon>Sordariomycetes</taxon>
        <taxon>Sordariomycetidae</taxon>
        <taxon>Cephalothecales</taxon>
        <taxon>Cephalothecaceae</taxon>
        <taxon>Phialemonium</taxon>
    </lineage>
</organism>
<dbReference type="Pfam" id="PF03795">
    <property type="entry name" value="YCII"/>
    <property type="match status" value="1"/>
</dbReference>
<dbReference type="InterPro" id="IPR051807">
    <property type="entry name" value="Sec-metab_biosynth-assoc"/>
</dbReference>
<evidence type="ECO:0000259" key="1">
    <source>
        <dbReference type="Pfam" id="PF03795"/>
    </source>
</evidence>
<sequence>MALRLTSPSTRNTVHFLLRTSIPTAQPHVISAGRDLVRCQRLFRIRTMATAPTSSGRKYEWLVVIPDYPGVQQKRVEIRPQHFENMKPFVESGQWKMGGAILTEVPPDDEPSSLKFAGSTLITIAENKEEILDVLRNDVYAKHGVWDLDKVQMWPLKCAFRNP</sequence>
<name>A0ABR3WL05_9PEZI</name>
<dbReference type="PANTHER" id="PTHR33606:SF3">
    <property type="entry name" value="PROTEIN YCII"/>
    <property type="match status" value="1"/>
</dbReference>
<feature type="domain" description="YCII-related" evidence="1">
    <location>
        <begin position="61"/>
        <end position="151"/>
    </location>
</feature>
<dbReference type="EMBL" id="JAZHXJ010000343">
    <property type="protein sequence ID" value="KAL1864172.1"/>
    <property type="molecule type" value="Genomic_DNA"/>
</dbReference>
<comment type="caution">
    <text evidence="2">The sequence shown here is derived from an EMBL/GenBank/DDBJ whole genome shotgun (WGS) entry which is preliminary data.</text>
</comment>
<gene>
    <name evidence="2" type="ORF">VTK73DRAFT_6107</name>
</gene>
<reference evidence="2 3" key="1">
    <citation type="journal article" date="2024" name="Commun. Biol.">
        <title>Comparative genomic analysis of thermophilic fungi reveals convergent evolutionary adaptations and gene losses.</title>
        <authorList>
            <person name="Steindorff A.S."/>
            <person name="Aguilar-Pontes M.V."/>
            <person name="Robinson A.J."/>
            <person name="Andreopoulos B."/>
            <person name="LaButti K."/>
            <person name="Kuo A."/>
            <person name="Mondo S."/>
            <person name="Riley R."/>
            <person name="Otillar R."/>
            <person name="Haridas S."/>
            <person name="Lipzen A."/>
            <person name="Grimwood J."/>
            <person name="Schmutz J."/>
            <person name="Clum A."/>
            <person name="Reid I.D."/>
            <person name="Moisan M.C."/>
            <person name="Butler G."/>
            <person name="Nguyen T.T.M."/>
            <person name="Dewar K."/>
            <person name="Conant G."/>
            <person name="Drula E."/>
            <person name="Henrissat B."/>
            <person name="Hansel C."/>
            <person name="Singer S."/>
            <person name="Hutchinson M.I."/>
            <person name="de Vries R.P."/>
            <person name="Natvig D.O."/>
            <person name="Powell A.J."/>
            <person name="Tsang A."/>
            <person name="Grigoriev I.V."/>
        </authorList>
    </citation>
    <scope>NUCLEOTIDE SEQUENCE [LARGE SCALE GENOMIC DNA]</scope>
    <source>
        <strain evidence="2 3">ATCC 24622</strain>
    </source>
</reference>
<dbReference type="Gene3D" id="3.30.70.1060">
    <property type="entry name" value="Dimeric alpha+beta barrel"/>
    <property type="match status" value="1"/>
</dbReference>
<evidence type="ECO:0000313" key="3">
    <source>
        <dbReference type="Proteomes" id="UP001586593"/>
    </source>
</evidence>